<dbReference type="PROSITE" id="PS52016">
    <property type="entry name" value="TONB_DEPENDENT_REC_3"/>
    <property type="match status" value="1"/>
</dbReference>
<keyword evidence="5 9" id="KW-0732">Signal</keyword>
<evidence type="ECO:0000256" key="5">
    <source>
        <dbReference type="ARBA" id="ARBA00022729"/>
    </source>
</evidence>
<dbReference type="RefSeq" id="WP_168035859.1">
    <property type="nucleotide sequence ID" value="NZ_JAATJH010000001.1"/>
</dbReference>
<evidence type="ECO:0000313" key="11">
    <source>
        <dbReference type="EMBL" id="NJC25087.1"/>
    </source>
</evidence>
<keyword evidence="4 8" id="KW-0812">Transmembrane</keyword>
<dbReference type="InterPro" id="IPR012910">
    <property type="entry name" value="Plug_dom"/>
</dbReference>
<evidence type="ECO:0000256" key="2">
    <source>
        <dbReference type="ARBA" id="ARBA00022448"/>
    </source>
</evidence>
<feature type="signal peptide" evidence="9">
    <location>
        <begin position="1"/>
        <end position="19"/>
    </location>
</feature>
<dbReference type="SUPFAM" id="SSF49464">
    <property type="entry name" value="Carboxypeptidase regulatory domain-like"/>
    <property type="match status" value="1"/>
</dbReference>
<dbReference type="Gene3D" id="2.60.40.1120">
    <property type="entry name" value="Carboxypeptidase-like, regulatory domain"/>
    <property type="match status" value="1"/>
</dbReference>
<comment type="caution">
    <text evidence="11">The sequence shown here is derived from an EMBL/GenBank/DDBJ whole genome shotgun (WGS) entry which is preliminary data.</text>
</comment>
<keyword evidence="11" id="KW-0675">Receptor</keyword>
<dbReference type="EMBL" id="JAATJH010000001">
    <property type="protein sequence ID" value="NJC25087.1"/>
    <property type="molecule type" value="Genomic_DNA"/>
</dbReference>
<dbReference type="PANTHER" id="PTHR30069">
    <property type="entry name" value="TONB-DEPENDENT OUTER MEMBRANE RECEPTOR"/>
    <property type="match status" value="1"/>
</dbReference>
<dbReference type="Pfam" id="PF07715">
    <property type="entry name" value="Plug"/>
    <property type="match status" value="1"/>
</dbReference>
<feature type="domain" description="TonB-dependent receptor plug" evidence="10">
    <location>
        <begin position="126"/>
        <end position="215"/>
    </location>
</feature>
<evidence type="ECO:0000313" key="12">
    <source>
        <dbReference type="Proteomes" id="UP000770785"/>
    </source>
</evidence>
<dbReference type="InterPro" id="IPR039426">
    <property type="entry name" value="TonB-dep_rcpt-like"/>
</dbReference>
<keyword evidence="2 8" id="KW-0813">Transport</keyword>
<keyword evidence="7 8" id="KW-0998">Cell outer membrane</keyword>
<evidence type="ECO:0000259" key="10">
    <source>
        <dbReference type="Pfam" id="PF07715"/>
    </source>
</evidence>
<evidence type="ECO:0000256" key="6">
    <source>
        <dbReference type="ARBA" id="ARBA00023136"/>
    </source>
</evidence>
<dbReference type="InterPro" id="IPR037066">
    <property type="entry name" value="Plug_dom_sf"/>
</dbReference>
<reference evidence="11 12" key="1">
    <citation type="submission" date="2020-03" db="EMBL/GenBank/DDBJ databases">
        <title>Genomic Encyclopedia of Type Strains, Phase IV (KMG-IV): sequencing the most valuable type-strain genomes for metagenomic binning, comparative biology and taxonomic classification.</title>
        <authorList>
            <person name="Goeker M."/>
        </authorList>
    </citation>
    <scope>NUCLEOTIDE SEQUENCE [LARGE SCALE GENOMIC DNA]</scope>
    <source>
        <strain evidence="11 12">DSM 105096</strain>
    </source>
</reference>
<sequence>MKRNLLLFVLLLVAATAFAQTALKGEITDNDTGEPLLFATIQLLKNGAFYQGTQTDLEGNYYISNIDPGTYELRVDYTGYPVTKLTGVVILQGKTNTVNVAPSSAGGVLLDQIVVSEYRVPLVEQDNTTQGQTITAEQIRNLPTRNINQIASTVAGASSTDEGSAINIRGSRSNATDYYVDGVRVGSVSIPDSEIEQLQVVTGGIEARYGDVTGGIISITTKGFSDKFTVTAEGETSEGLDNFGNSLGGVAISGPLLRDKQQKAVLGYRLSGRYTYRADDDPSAVPLFLAKDEVRQGLEADPLTTINGRPFVAADFLDNDDVNALKTRPFEAQSILNLNAKITARLSDAIDIQLSGAYGDNENQFTPGENGRASWRLLNAYRNPTQNRENIRGNLMFRHRLGGAGVAGGDGTSSNLIQNANYDLQFTYENVQSDVQDAIHQGNYFDYGYVGNLDRAFIPIFDPVFNEDLGAIEFNHIDYREVLRGYTAENSTNPILNNFNNYLFRDELIGFTDQEFAIRNEPNRSSTVDNFIAINGNTQNIYRDSWGFHANVGAVYSLYQIADNDRFTFQANANFDVIPGNDPRKSRHGIQLGVMYEQRTDRAYTLNPTSLWTIARQLSNSPLETVTPDNRVVDSLSVGGQNSAVYAPTVSNQDGRFFTQIRERLGVPQDAFVNTDGLNPADLSLNLFSADELAGANLLDYYGYDYLGNEFNGSFDDFFDRDPVTGERSFLVAPNRPIYAAAYLQDKFTINDMIFRLGVRVDRYDANTRVLKDPYSLYEIQGAGSFHATAGTTRPGTIGEDYAVYLTESGGDEIQAYRNGDDWFFADGNPANGFQEIDGIRDLLVFPSYANPEVDRSNGNLIKQDEFTVETSFKDYEVQFNVMPRLSFSFPISEDANFFAHYDVLVQRPPSNTITTALDYFYFTDRANNATFNNSALRPERTIDYEVGFKTILTSNSALSISAYYKELRDMIQLRTFVPVPIVGQYTTYDNQDFATVKGFSLSYDLRRIYNFTVNANYTLQFADGTGSNSTSQRGLGNRGNLRNLFPLSFDERHRVNLVLDYRLGQQPTVPKLLHNFGANLQATAVSGRPYTGTFVPGELGGSGTRGALNGSRKPANITLNGQVSKDITFGNGSRMNVYFRISNLTDRRNVLNVYSVTGSADDPGFLQSTFGRDQLRNISEGSRSVGAYQASYQWKILNPDFFTLPRRMFVGAIFSL</sequence>
<dbReference type="PANTHER" id="PTHR30069:SF29">
    <property type="entry name" value="HEMOGLOBIN AND HEMOGLOBIN-HAPTOGLOBIN-BINDING PROTEIN 1-RELATED"/>
    <property type="match status" value="1"/>
</dbReference>
<dbReference type="InterPro" id="IPR008969">
    <property type="entry name" value="CarboxyPept-like_regulatory"/>
</dbReference>
<organism evidence="11 12">
    <name type="scientific">Neolewinella antarctica</name>
    <dbReference type="NCBI Taxonomy" id="442734"/>
    <lineage>
        <taxon>Bacteria</taxon>
        <taxon>Pseudomonadati</taxon>
        <taxon>Bacteroidota</taxon>
        <taxon>Saprospiria</taxon>
        <taxon>Saprospirales</taxon>
        <taxon>Lewinellaceae</taxon>
        <taxon>Neolewinella</taxon>
    </lineage>
</organism>
<protein>
    <submittedName>
        <fullName evidence="11">Outer membrane receptor protein involved in Fe transport</fullName>
    </submittedName>
</protein>
<dbReference type="Pfam" id="PF13620">
    <property type="entry name" value="CarboxypepD_reg"/>
    <property type="match status" value="1"/>
</dbReference>
<comment type="similarity">
    <text evidence="8">Belongs to the TonB-dependent receptor family.</text>
</comment>
<evidence type="ECO:0000256" key="1">
    <source>
        <dbReference type="ARBA" id="ARBA00004571"/>
    </source>
</evidence>
<evidence type="ECO:0000256" key="3">
    <source>
        <dbReference type="ARBA" id="ARBA00022452"/>
    </source>
</evidence>
<evidence type="ECO:0000256" key="9">
    <source>
        <dbReference type="SAM" id="SignalP"/>
    </source>
</evidence>
<evidence type="ECO:0000256" key="8">
    <source>
        <dbReference type="PROSITE-ProRule" id="PRU01360"/>
    </source>
</evidence>
<comment type="subcellular location">
    <subcellularLocation>
        <location evidence="1 8">Cell outer membrane</location>
        <topology evidence="1 8">Multi-pass membrane protein</topology>
    </subcellularLocation>
</comment>
<dbReference type="Proteomes" id="UP000770785">
    <property type="component" value="Unassembled WGS sequence"/>
</dbReference>
<name>A0ABX0X7G4_9BACT</name>
<dbReference type="Gene3D" id="2.170.130.10">
    <property type="entry name" value="TonB-dependent receptor, plug domain"/>
    <property type="match status" value="1"/>
</dbReference>
<evidence type="ECO:0000256" key="7">
    <source>
        <dbReference type="ARBA" id="ARBA00023237"/>
    </source>
</evidence>
<evidence type="ECO:0000256" key="4">
    <source>
        <dbReference type="ARBA" id="ARBA00022692"/>
    </source>
</evidence>
<dbReference type="InterPro" id="IPR036942">
    <property type="entry name" value="Beta-barrel_TonB_sf"/>
</dbReference>
<feature type="chain" id="PRO_5046757211" evidence="9">
    <location>
        <begin position="20"/>
        <end position="1217"/>
    </location>
</feature>
<keyword evidence="3 8" id="KW-1134">Transmembrane beta strand</keyword>
<keyword evidence="12" id="KW-1185">Reference proteome</keyword>
<dbReference type="Gene3D" id="2.40.170.20">
    <property type="entry name" value="TonB-dependent receptor, beta-barrel domain"/>
    <property type="match status" value="1"/>
</dbReference>
<accession>A0ABX0X7G4</accession>
<proteinExistence type="inferred from homology"/>
<keyword evidence="6 8" id="KW-0472">Membrane</keyword>
<dbReference type="SUPFAM" id="SSF56935">
    <property type="entry name" value="Porins"/>
    <property type="match status" value="1"/>
</dbReference>
<gene>
    <name evidence="11" type="ORF">GGR27_000568</name>
</gene>